<reference evidence="1" key="1">
    <citation type="submission" date="2022-03" db="EMBL/GenBank/DDBJ databases">
        <authorList>
            <person name="Martin C."/>
        </authorList>
    </citation>
    <scope>NUCLEOTIDE SEQUENCE</scope>
</reference>
<name>A0A8S4NLH8_OWEFU</name>
<keyword evidence="2" id="KW-1185">Reference proteome</keyword>
<protein>
    <submittedName>
        <fullName evidence="1">Uncharacterized protein</fullName>
    </submittedName>
</protein>
<dbReference type="Proteomes" id="UP000749559">
    <property type="component" value="Unassembled WGS sequence"/>
</dbReference>
<dbReference type="EMBL" id="CAIIXF020000005">
    <property type="protein sequence ID" value="CAH1782556.1"/>
    <property type="molecule type" value="Genomic_DNA"/>
</dbReference>
<proteinExistence type="predicted"/>
<feature type="non-terminal residue" evidence="1">
    <location>
        <position position="120"/>
    </location>
</feature>
<organism evidence="1 2">
    <name type="scientific">Owenia fusiformis</name>
    <name type="common">Polychaete worm</name>
    <dbReference type="NCBI Taxonomy" id="6347"/>
    <lineage>
        <taxon>Eukaryota</taxon>
        <taxon>Metazoa</taxon>
        <taxon>Spiralia</taxon>
        <taxon>Lophotrochozoa</taxon>
        <taxon>Annelida</taxon>
        <taxon>Polychaeta</taxon>
        <taxon>Sedentaria</taxon>
        <taxon>Canalipalpata</taxon>
        <taxon>Sabellida</taxon>
        <taxon>Oweniida</taxon>
        <taxon>Oweniidae</taxon>
        <taxon>Owenia</taxon>
    </lineage>
</organism>
<evidence type="ECO:0000313" key="1">
    <source>
        <dbReference type="EMBL" id="CAH1782556.1"/>
    </source>
</evidence>
<gene>
    <name evidence="1" type="ORF">OFUS_LOCUS8990</name>
</gene>
<comment type="caution">
    <text evidence="1">The sequence shown here is derived from an EMBL/GenBank/DDBJ whole genome shotgun (WGS) entry which is preliminary data.</text>
</comment>
<evidence type="ECO:0000313" key="2">
    <source>
        <dbReference type="Proteomes" id="UP000749559"/>
    </source>
</evidence>
<accession>A0A8S4NLH8</accession>
<sequence length="120" mass="13506">VFPTQSLDQVLPKIKFSQLNPKIKYFQRSSFPNSIPRSSTSQDQVFPTQSQDQINTYTIFVYSTLHQVSHTSVTCTIVSPEHNKTHVNKATIDKSPASISPCIPVKLSTEVLIIRLLNFS</sequence>
<dbReference type="AlphaFoldDB" id="A0A8S4NLH8"/>